<evidence type="ECO:0000313" key="1">
    <source>
        <dbReference type="EMBL" id="ADO82680.1"/>
    </source>
</evidence>
<sequence length="71" mass="8424">MSLEKLTGTQTLGGHFRWETTYEEKDWKIQHHKTTKAGLKPYRLLDPHNHLMAAADTEEEIKEYMDQIMIH</sequence>
<gene>
    <name evidence="1" type="ordered locus">Ilyop_0895</name>
</gene>
<dbReference type="RefSeq" id="WP_013387350.1">
    <property type="nucleotide sequence ID" value="NC_014632.1"/>
</dbReference>
<dbReference type="STRING" id="572544.Ilyop_0895"/>
<proteinExistence type="predicted"/>
<dbReference type="Proteomes" id="UP000006875">
    <property type="component" value="Chromosome"/>
</dbReference>
<dbReference type="KEGG" id="ipo:Ilyop_0895"/>
<evidence type="ECO:0000313" key="2">
    <source>
        <dbReference type="Proteomes" id="UP000006875"/>
    </source>
</evidence>
<dbReference type="AlphaFoldDB" id="E3H8B3"/>
<accession>E3H8B3</accession>
<reference evidence="1 2" key="1">
    <citation type="journal article" date="2010" name="Stand. Genomic Sci.">
        <title>Complete genome sequence of Ilyobacter polytropus type strain (CuHbu1).</title>
        <authorList>
            <person name="Sikorski J."/>
            <person name="Chertkov O."/>
            <person name="Lapidus A."/>
            <person name="Nolan M."/>
            <person name="Lucas S."/>
            <person name="Del Rio T.G."/>
            <person name="Tice H."/>
            <person name="Cheng J.F."/>
            <person name="Tapia R."/>
            <person name="Han C."/>
            <person name="Goodwin L."/>
            <person name="Pitluck S."/>
            <person name="Liolios K."/>
            <person name="Ivanova N."/>
            <person name="Mavromatis K."/>
            <person name="Mikhailova N."/>
            <person name="Pati A."/>
            <person name="Chen A."/>
            <person name="Palaniappan K."/>
            <person name="Land M."/>
            <person name="Hauser L."/>
            <person name="Chang Y.J."/>
            <person name="Jeffries C.D."/>
            <person name="Brambilla E."/>
            <person name="Yasawong M."/>
            <person name="Rohde M."/>
            <person name="Pukall R."/>
            <person name="Spring S."/>
            <person name="Goker M."/>
            <person name="Woyke T."/>
            <person name="Bristow J."/>
            <person name="Eisen J.A."/>
            <person name="Markowitz V."/>
            <person name="Hugenholtz P."/>
            <person name="Kyrpides N.C."/>
            <person name="Klenk H.P."/>
        </authorList>
    </citation>
    <scope>NUCLEOTIDE SEQUENCE [LARGE SCALE GENOMIC DNA]</scope>
    <source>
        <strain evidence="2">ATCC 51220 / DSM 2926 / LMG 16218 / CuHBu1</strain>
    </source>
</reference>
<organism evidence="1 2">
    <name type="scientific">Ilyobacter polytropus (strain ATCC 51220 / DSM 2926 / LMG 16218 / CuHBu1)</name>
    <dbReference type="NCBI Taxonomy" id="572544"/>
    <lineage>
        <taxon>Bacteria</taxon>
        <taxon>Fusobacteriati</taxon>
        <taxon>Fusobacteriota</taxon>
        <taxon>Fusobacteriia</taxon>
        <taxon>Fusobacteriales</taxon>
        <taxon>Fusobacteriaceae</taxon>
        <taxon>Ilyobacter</taxon>
    </lineage>
</organism>
<dbReference type="HOGENOM" id="CLU_2734608_0_0_0"/>
<dbReference type="EMBL" id="CP002281">
    <property type="protein sequence ID" value="ADO82680.1"/>
    <property type="molecule type" value="Genomic_DNA"/>
</dbReference>
<name>E3H8B3_ILYPC</name>
<protein>
    <submittedName>
        <fullName evidence="1">Uncharacterized protein</fullName>
    </submittedName>
</protein>
<keyword evidence="2" id="KW-1185">Reference proteome</keyword>